<evidence type="ECO:0000256" key="3">
    <source>
        <dbReference type="ARBA" id="ARBA00023237"/>
    </source>
</evidence>
<dbReference type="PROSITE" id="PS51257">
    <property type="entry name" value="PROKAR_LIPOPROTEIN"/>
    <property type="match status" value="1"/>
</dbReference>
<dbReference type="PANTHER" id="PTHR30329:SF21">
    <property type="entry name" value="LIPOPROTEIN YIAD-RELATED"/>
    <property type="match status" value="1"/>
</dbReference>
<dbReference type="SUPFAM" id="SSF103088">
    <property type="entry name" value="OmpA-like"/>
    <property type="match status" value="1"/>
</dbReference>
<dbReference type="OrthoDB" id="9782229at2"/>
<dbReference type="RefSeq" id="WP_088922191.1">
    <property type="nucleotide sequence ID" value="NZ_CP018632.1"/>
</dbReference>
<name>A0A2Z2P731_9GAMM</name>
<dbReference type="InterPro" id="IPR039567">
    <property type="entry name" value="Gly-zipper"/>
</dbReference>
<feature type="signal peptide" evidence="5">
    <location>
        <begin position="1"/>
        <end position="24"/>
    </location>
</feature>
<dbReference type="Pfam" id="PF00691">
    <property type="entry name" value="OmpA"/>
    <property type="match status" value="1"/>
</dbReference>
<keyword evidence="2 4" id="KW-0472">Membrane</keyword>
<dbReference type="InterPro" id="IPR006690">
    <property type="entry name" value="OMPA-like_CS"/>
</dbReference>
<proteinExistence type="predicted"/>
<evidence type="ECO:0000256" key="5">
    <source>
        <dbReference type="SAM" id="SignalP"/>
    </source>
</evidence>
<dbReference type="EMBL" id="CP018632">
    <property type="protein sequence ID" value="ASJ76497.1"/>
    <property type="molecule type" value="Genomic_DNA"/>
</dbReference>
<dbReference type="Pfam" id="PF13488">
    <property type="entry name" value="Gly-zipper_Omp"/>
    <property type="match status" value="1"/>
</dbReference>
<protein>
    <submittedName>
        <fullName evidence="7">Putative lipoprotein YiaD</fullName>
    </submittedName>
</protein>
<organism evidence="7 8">
    <name type="scientific">Granulosicoccus antarcticus IMCC3135</name>
    <dbReference type="NCBI Taxonomy" id="1192854"/>
    <lineage>
        <taxon>Bacteria</taxon>
        <taxon>Pseudomonadati</taxon>
        <taxon>Pseudomonadota</taxon>
        <taxon>Gammaproteobacteria</taxon>
        <taxon>Chromatiales</taxon>
        <taxon>Granulosicoccaceae</taxon>
        <taxon>Granulosicoccus</taxon>
    </lineage>
</organism>
<evidence type="ECO:0000256" key="1">
    <source>
        <dbReference type="ARBA" id="ARBA00004442"/>
    </source>
</evidence>
<feature type="chain" id="PRO_5016391958" evidence="5">
    <location>
        <begin position="25"/>
        <end position="228"/>
    </location>
</feature>
<dbReference type="PRINTS" id="PR01023">
    <property type="entry name" value="NAFLGMOTY"/>
</dbReference>
<feature type="domain" description="OmpA-like" evidence="6">
    <location>
        <begin position="99"/>
        <end position="216"/>
    </location>
</feature>
<dbReference type="PROSITE" id="PS51123">
    <property type="entry name" value="OMPA_2"/>
    <property type="match status" value="1"/>
</dbReference>
<evidence type="ECO:0000256" key="2">
    <source>
        <dbReference type="ARBA" id="ARBA00023136"/>
    </source>
</evidence>
<reference evidence="7 8" key="1">
    <citation type="submission" date="2016-12" db="EMBL/GenBank/DDBJ databases">
        <authorList>
            <person name="Song W.-J."/>
            <person name="Kurnit D.M."/>
        </authorList>
    </citation>
    <scope>NUCLEOTIDE SEQUENCE [LARGE SCALE GENOMIC DNA]</scope>
    <source>
        <strain evidence="7 8">IMCC3135</strain>
    </source>
</reference>
<dbReference type="PANTHER" id="PTHR30329">
    <property type="entry name" value="STATOR ELEMENT OF FLAGELLAR MOTOR COMPLEX"/>
    <property type="match status" value="1"/>
</dbReference>
<dbReference type="PRINTS" id="PR01021">
    <property type="entry name" value="OMPADOMAIN"/>
</dbReference>
<dbReference type="InterPro" id="IPR006664">
    <property type="entry name" value="OMP_bac"/>
</dbReference>
<dbReference type="GO" id="GO:0009279">
    <property type="term" value="C:cell outer membrane"/>
    <property type="evidence" value="ECO:0007669"/>
    <property type="project" value="UniProtKB-SubCell"/>
</dbReference>
<dbReference type="KEGG" id="gai:IMCC3135_32260"/>
<evidence type="ECO:0000313" key="7">
    <source>
        <dbReference type="EMBL" id="ASJ76497.1"/>
    </source>
</evidence>
<keyword evidence="7" id="KW-0449">Lipoprotein</keyword>
<dbReference type="InterPro" id="IPR050330">
    <property type="entry name" value="Bact_OuterMem_StrucFunc"/>
</dbReference>
<keyword evidence="8" id="KW-1185">Reference proteome</keyword>
<dbReference type="InterPro" id="IPR036737">
    <property type="entry name" value="OmpA-like_sf"/>
</dbReference>
<keyword evidence="5" id="KW-0732">Signal</keyword>
<dbReference type="Proteomes" id="UP000250079">
    <property type="component" value="Chromosome"/>
</dbReference>
<dbReference type="Gene3D" id="3.30.1330.60">
    <property type="entry name" value="OmpA-like domain"/>
    <property type="match status" value="1"/>
</dbReference>
<evidence type="ECO:0000259" key="6">
    <source>
        <dbReference type="PROSITE" id="PS51123"/>
    </source>
</evidence>
<comment type="subcellular location">
    <subcellularLocation>
        <location evidence="1">Cell outer membrane</location>
    </subcellularLocation>
</comment>
<sequence length="228" mass="24591">MKALNVSLIAATATLLLVTGCATDDPNRRAKTGAAIGVVAGGVIGHQINDKNGRYAGAVVGALTGAAVGNYMDKQQRQLEQSLAEELQNNQIKVTRIDDETLKLEVRSEASFDINSARVNDDFRGSLKSLAKVIGEYDKTAVHVIGHTDSTGSDSYNQSLSEKRATSVTRYFSANGVERSRMRFSGRGESMPIDANTTSSGRSHNRRVEVFLKPIVEGREDDAYISPV</sequence>
<dbReference type="CDD" id="cd07185">
    <property type="entry name" value="OmpA_C-like"/>
    <property type="match status" value="1"/>
</dbReference>
<evidence type="ECO:0000256" key="4">
    <source>
        <dbReference type="PROSITE-ProRule" id="PRU00473"/>
    </source>
</evidence>
<gene>
    <name evidence="7" type="primary">yiaD_2</name>
    <name evidence="7" type="ORF">IMCC3135_32260</name>
</gene>
<keyword evidence="3" id="KW-0998">Cell outer membrane</keyword>
<dbReference type="PROSITE" id="PS01068">
    <property type="entry name" value="OMPA_1"/>
    <property type="match status" value="1"/>
</dbReference>
<evidence type="ECO:0000313" key="8">
    <source>
        <dbReference type="Proteomes" id="UP000250079"/>
    </source>
</evidence>
<accession>A0A2Z2P731</accession>
<dbReference type="AlphaFoldDB" id="A0A2Z2P731"/>
<dbReference type="InterPro" id="IPR006665">
    <property type="entry name" value="OmpA-like"/>
</dbReference>